<dbReference type="Gene3D" id="3.40.350.10">
    <property type="entry name" value="Creatinase/prolidase N-terminal domain"/>
    <property type="match status" value="2"/>
</dbReference>
<proteinExistence type="inferred from homology"/>
<name>A0A1J4MD04_9CRYT</name>
<dbReference type="Pfam" id="PF01321">
    <property type="entry name" value="Creatinase_N"/>
    <property type="match status" value="1"/>
</dbReference>
<evidence type="ECO:0000256" key="2">
    <source>
        <dbReference type="ARBA" id="ARBA00008766"/>
    </source>
</evidence>
<evidence type="ECO:0000259" key="8">
    <source>
        <dbReference type="Pfam" id="PF16188"/>
    </source>
</evidence>
<gene>
    <name evidence="9" type="ORF">cubi_01453</name>
</gene>
<comment type="cofactor">
    <cofactor evidence="1">
        <name>Mn(2+)</name>
        <dbReference type="ChEBI" id="CHEBI:29035"/>
    </cofactor>
</comment>
<evidence type="ECO:0000256" key="1">
    <source>
        <dbReference type="ARBA" id="ARBA00001936"/>
    </source>
</evidence>
<evidence type="ECO:0000313" key="10">
    <source>
        <dbReference type="Proteomes" id="UP000186176"/>
    </source>
</evidence>
<dbReference type="Proteomes" id="UP000186176">
    <property type="component" value="Unassembled WGS sequence"/>
</dbReference>
<evidence type="ECO:0000313" key="9">
    <source>
        <dbReference type="EMBL" id="OII72120.1"/>
    </source>
</evidence>
<dbReference type="Pfam" id="PF00557">
    <property type="entry name" value="Peptidase_M24"/>
    <property type="match status" value="1"/>
</dbReference>
<evidence type="ECO:0000259" key="6">
    <source>
        <dbReference type="Pfam" id="PF00557"/>
    </source>
</evidence>
<dbReference type="Pfam" id="PF16188">
    <property type="entry name" value="Peptidase_M24_C"/>
    <property type="match status" value="1"/>
</dbReference>
<keyword evidence="5" id="KW-0464">Manganese</keyword>
<dbReference type="FunFam" id="3.90.230.10:FF:000007">
    <property type="entry name" value="Xaa-Pro aminopeptidase P"/>
    <property type="match status" value="1"/>
</dbReference>
<dbReference type="InterPro" id="IPR000587">
    <property type="entry name" value="Creatinase_N"/>
</dbReference>
<feature type="domain" description="Peptidase M24 C-terminal" evidence="8">
    <location>
        <begin position="619"/>
        <end position="681"/>
    </location>
</feature>
<dbReference type="GeneID" id="39978244"/>
<dbReference type="SUPFAM" id="SSF55920">
    <property type="entry name" value="Creatinase/aminopeptidase"/>
    <property type="match status" value="1"/>
</dbReference>
<keyword evidence="10" id="KW-1185">Reference proteome</keyword>
<organism evidence="9 10">
    <name type="scientific">Cryptosporidium ubiquitum</name>
    <dbReference type="NCBI Taxonomy" id="857276"/>
    <lineage>
        <taxon>Eukaryota</taxon>
        <taxon>Sar</taxon>
        <taxon>Alveolata</taxon>
        <taxon>Apicomplexa</taxon>
        <taxon>Conoidasida</taxon>
        <taxon>Coccidia</taxon>
        <taxon>Eucoccidiorida</taxon>
        <taxon>Eimeriorina</taxon>
        <taxon>Cryptosporidiidae</taxon>
        <taxon>Cryptosporidium</taxon>
    </lineage>
</organism>
<sequence>MEALQLMQIAVKMVSNISKQEKLEKLRNVMSQHDVDAYIVSSSDPHMSEYTPDKYKRREFMTDFFGSQGICVVTKSSAHLIVDGRYIVEAKKTATPEYQVHLFKRGFYLDIVDILKEENFCGELGIDIEVTSWMSFKALANYIESSGLNKDRNFTIKFLNLNLVDIIRPQEEIKPNKSEIFIHEVKYAGETSKSKVKKVLFEMKRQNAKLLFLSSLTQISWLLNLRGSDVHCTPVFLGYVILEILDGTDPIDGGEILFNLKVFADINCIKNCEEILKNEFQNHISIIQIENVMDELYRLFSELNSDPNSKLSKIWLPENYCNLAIMDTLFKVLNPQENHNSSSYYKCLINYFNSSKILITSESPIIMLRAVKNEIELRGMRDCHIYDGLALTKFLYYLYKAGRDGTLFSGKVTEWDLSQKLLEFRKQQPKFVYPSFDTISSIGENGAIIHYRPEENNSSIIKPDLYLCDSGGQYYTGTTDVTRTLFLFGNGEEKPTIEQVETFTRVLIGFIRLHKSIFPVGTNAIAIDVLARASLWEAGLDYLHGTGHGVGSFLSVHEEPWSICYKVGRDGICNQNLAVGAVVSIEPGYYEEGKYGIRIENLAEIVEAEIENGYKKMNKFLKFSPLTFAPIQKEMIDVSMLSDDELDWLNWYHSRTLESLEPLVDDDPEFLRWLVQECSPINREISKNPFPKTLYQ</sequence>
<dbReference type="PANTHER" id="PTHR43763">
    <property type="entry name" value="XAA-PRO AMINOPEPTIDASE 1"/>
    <property type="match status" value="1"/>
</dbReference>
<evidence type="ECO:0000256" key="3">
    <source>
        <dbReference type="ARBA" id="ARBA00022723"/>
    </source>
</evidence>
<dbReference type="InterPro" id="IPR036005">
    <property type="entry name" value="Creatinase/aminopeptidase-like"/>
</dbReference>
<dbReference type="VEuPathDB" id="CryptoDB:cubi_01453"/>
<evidence type="ECO:0000256" key="5">
    <source>
        <dbReference type="ARBA" id="ARBA00023211"/>
    </source>
</evidence>
<dbReference type="InterPro" id="IPR032416">
    <property type="entry name" value="Peptidase_M24_C"/>
</dbReference>
<keyword evidence="9" id="KW-0031">Aminopeptidase</keyword>
<reference evidence="9 10" key="1">
    <citation type="submission" date="2016-10" db="EMBL/GenBank/DDBJ databases">
        <title>Reductive evolution of mitochondrial metabolism and differential evolution of invasion-related proteins in Cryptosporidium.</title>
        <authorList>
            <person name="Liu S."/>
            <person name="Roellig D.M."/>
            <person name="Guo Y."/>
            <person name="Li N."/>
            <person name="Frace M.A."/>
            <person name="Tang K."/>
            <person name="Zhang L."/>
            <person name="Feng Y."/>
            <person name="Xiao L."/>
        </authorList>
    </citation>
    <scope>NUCLEOTIDE SEQUENCE [LARGE SCALE GENOMIC DNA]</scope>
    <source>
        <strain evidence="9">39726</strain>
    </source>
</reference>
<feature type="domain" description="Creatinase N-terminal" evidence="7">
    <location>
        <begin position="23"/>
        <end position="143"/>
    </location>
</feature>
<dbReference type="GO" id="GO:0005737">
    <property type="term" value="C:cytoplasm"/>
    <property type="evidence" value="ECO:0007669"/>
    <property type="project" value="UniProtKB-ARBA"/>
</dbReference>
<dbReference type="GO" id="GO:0046872">
    <property type="term" value="F:metal ion binding"/>
    <property type="evidence" value="ECO:0007669"/>
    <property type="project" value="UniProtKB-KW"/>
</dbReference>
<keyword evidence="3" id="KW-0479">Metal-binding</keyword>
<protein>
    <submittedName>
        <fullName evidence="9">Aminopeptidase</fullName>
    </submittedName>
</protein>
<dbReference type="Gene3D" id="3.90.230.10">
    <property type="entry name" value="Creatinase/methionine aminopeptidase superfamily"/>
    <property type="match status" value="1"/>
</dbReference>
<comment type="similarity">
    <text evidence="2">Belongs to the peptidase M24B family.</text>
</comment>
<dbReference type="InterPro" id="IPR029149">
    <property type="entry name" value="Creatin/AminoP/Spt16_N"/>
</dbReference>
<dbReference type="RefSeq" id="XP_028873692.1">
    <property type="nucleotide sequence ID" value="XM_029018465.1"/>
</dbReference>
<feature type="domain" description="Peptidase M24" evidence="6">
    <location>
        <begin position="379"/>
        <end position="605"/>
    </location>
</feature>
<dbReference type="CDD" id="cd01085">
    <property type="entry name" value="APP"/>
    <property type="match status" value="1"/>
</dbReference>
<dbReference type="GO" id="GO:0070006">
    <property type="term" value="F:metalloaminopeptidase activity"/>
    <property type="evidence" value="ECO:0007669"/>
    <property type="project" value="InterPro"/>
</dbReference>
<dbReference type="InterPro" id="IPR000994">
    <property type="entry name" value="Pept_M24"/>
</dbReference>
<dbReference type="InterPro" id="IPR050422">
    <property type="entry name" value="X-Pro_aminopeptidase_P"/>
</dbReference>
<keyword evidence="9" id="KW-0645">Protease</keyword>
<evidence type="ECO:0000256" key="4">
    <source>
        <dbReference type="ARBA" id="ARBA00022801"/>
    </source>
</evidence>
<accession>A0A1J4MD04</accession>
<dbReference type="OrthoDB" id="9995434at2759"/>
<dbReference type="AlphaFoldDB" id="A0A1J4MD04"/>
<evidence type="ECO:0000259" key="7">
    <source>
        <dbReference type="Pfam" id="PF01321"/>
    </source>
</evidence>
<dbReference type="SUPFAM" id="SSF53092">
    <property type="entry name" value="Creatinase/prolidase N-terminal domain"/>
    <property type="match status" value="1"/>
</dbReference>
<keyword evidence="4" id="KW-0378">Hydrolase</keyword>
<dbReference type="Pfam" id="PF16189">
    <property type="entry name" value="Creatinase_N_2"/>
    <property type="match status" value="1"/>
</dbReference>
<dbReference type="InterPro" id="IPR033740">
    <property type="entry name" value="Pept_M24B"/>
</dbReference>
<dbReference type="PANTHER" id="PTHR43763:SF6">
    <property type="entry name" value="XAA-PRO AMINOPEPTIDASE 1"/>
    <property type="match status" value="1"/>
</dbReference>
<dbReference type="EMBL" id="LRBP01000025">
    <property type="protein sequence ID" value="OII72120.1"/>
    <property type="molecule type" value="Genomic_DNA"/>
</dbReference>
<comment type="caution">
    <text evidence="9">The sequence shown here is derived from an EMBL/GenBank/DDBJ whole genome shotgun (WGS) entry which is preliminary data.</text>
</comment>